<comment type="caution">
    <text evidence="6">The sequence shown here is derived from an EMBL/GenBank/DDBJ whole genome shotgun (WGS) entry which is preliminary data.</text>
</comment>
<feature type="signal peptide" evidence="5">
    <location>
        <begin position="1"/>
        <end position="29"/>
    </location>
</feature>
<evidence type="ECO:0000256" key="5">
    <source>
        <dbReference type="SAM" id="SignalP"/>
    </source>
</evidence>
<dbReference type="PANTHER" id="PTHR28676:SF1">
    <property type="entry name" value="ALK AND LTK LIGAND 1"/>
    <property type="match status" value="1"/>
</dbReference>
<name>A0A8T1TGG0_CHESE</name>
<evidence type="ECO:0000256" key="1">
    <source>
        <dbReference type="ARBA" id="ARBA00004613"/>
    </source>
</evidence>
<comment type="similarity">
    <text evidence="4">Belongs to the ALKAL family.</text>
</comment>
<dbReference type="Proteomes" id="UP000765507">
    <property type="component" value="Unassembled WGS sequence"/>
</dbReference>
<evidence type="ECO:0000313" key="6">
    <source>
        <dbReference type="EMBL" id="KAG6940552.1"/>
    </source>
</evidence>
<feature type="chain" id="PRO_5035764888" evidence="5">
    <location>
        <begin position="30"/>
        <end position="182"/>
    </location>
</feature>
<dbReference type="InterPro" id="IPR029364">
    <property type="entry name" value="ALKL1/2"/>
</dbReference>
<dbReference type="OrthoDB" id="9807651at2759"/>
<dbReference type="GO" id="GO:0070378">
    <property type="term" value="P:positive regulation of ERK5 cascade"/>
    <property type="evidence" value="ECO:0007669"/>
    <property type="project" value="TreeGrafter"/>
</dbReference>
<organism evidence="6 7">
    <name type="scientific">Chelydra serpentina</name>
    <name type="common">Snapping turtle</name>
    <name type="synonym">Testudo serpentina</name>
    <dbReference type="NCBI Taxonomy" id="8475"/>
    <lineage>
        <taxon>Eukaryota</taxon>
        <taxon>Metazoa</taxon>
        <taxon>Chordata</taxon>
        <taxon>Craniata</taxon>
        <taxon>Vertebrata</taxon>
        <taxon>Euteleostomi</taxon>
        <taxon>Archelosauria</taxon>
        <taxon>Testudinata</taxon>
        <taxon>Testudines</taxon>
        <taxon>Cryptodira</taxon>
        <taxon>Durocryptodira</taxon>
        <taxon>Americhelydia</taxon>
        <taxon>Chelydroidea</taxon>
        <taxon>Chelydridae</taxon>
        <taxon>Chelydra</taxon>
    </lineage>
</organism>
<evidence type="ECO:0000313" key="7">
    <source>
        <dbReference type="Proteomes" id="UP000765507"/>
    </source>
</evidence>
<keyword evidence="7" id="KW-1185">Reference proteome</keyword>
<proteinExistence type="inferred from homology"/>
<evidence type="ECO:0000256" key="3">
    <source>
        <dbReference type="ARBA" id="ARBA00022729"/>
    </source>
</evidence>
<dbReference type="GO" id="GO:0005125">
    <property type="term" value="F:cytokine activity"/>
    <property type="evidence" value="ECO:0007669"/>
    <property type="project" value="UniProtKB-ARBA"/>
</dbReference>
<dbReference type="GO" id="GO:0030971">
    <property type="term" value="F:receptor tyrosine kinase binding"/>
    <property type="evidence" value="ECO:0007669"/>
    <property type="project" value="InterPro"/>
</dbReference>
<dbReference type="AlphaFoldDB" id="A0A8T1TGG0"/>
<dbReference type="GO" id="GO:0005576">
    <property type="term" value="C:extracellular region"/>
    <property type="evidence" value="ECO:0007669"/>
    <property type="project" value="UniProtKB-SubCell"/>
</dbReference>
<dbReference type="EMBL" id="JAHGAV010000004">
    <property type="protein sequence ID" value="KAG6940552.1"/>
    <property type="molecule type" value="Genomic_DNA"/>
</dbReference>
<sequence>MRGAKRCHALPAIFFLLLTSAPAPPGVEGSSRDPEAPGGDRRTLLDLLLQAIGDSQNHQPHHPPRGDRVISRRYSGSALYSAAVDQDSRVMTSSSSASRERAAGQVPRLFTSSGHVEIFPRDSNLKDKFIKHFTGPVSFSAECSKHFHRLYHNTRDCSTPAYYKRCARLLTRLAMSPLCTQP</sequence>
<dbReference type="PANTHER" id="PTHR28676">
    <property type="entry name" value="ALK AND LTK LIGAND 2-RELATED"/>
    <property type="match status" value="1"/>
</dbReference>
<evidence type="ECO:0000256" key="2">
    <source>
        <dbReference type="ARBA" id="ARBA00022525"/>
    </source>
</evidence>
<comment type="subcellular location">
    <subcellularLocation>
        <location evidence="1">Secreted</location>
    </subcellularLocation>
</comment>
<reference evidence="6 7" key="1">
    <citation type="journal article" date="2020" name="G3 (Bethesda)">
        <title>Draft Genome of the Common Snapping Turtle, Chelydra serpentina, a Model for Phenotypic Plasticity in Reptiles.</title>
        <authorList>
            <person name="Das D."/>
            <person name="Singh S.K."/>
            <person name="Bierstedt J."/>
            <person name="Erickson A."/>
            <person name="Galli G.L.J."/>
            <person name="Crossley D.A. 2nd"/>
            <person name="Rhen T."/>
        </authorList>
    </citation>
    <scope>NUCLEOTIDE SEQUENCE [LARGE SCALE GENOMIC DNA]</scope>
    <source>
        <strain evidence="6">KW</strain>
    </source>
</reference>
<dbReference type="GO" id="GO:0070374">
    <property type="term" value="P:positive regulation of ERK1 and ERK2 cascade"/>
    <property type="evidence" value="ECO:0007669"/>
    <property type="project" value="TreeGrafter"/>
</dbReference>
<keyword evidence="2" id="KW-0964">Secreted</keyword>
<accession>A0A8T1TGG0</accession>
<dbReference type="Pfam" id="PF15129">
    <property type="entry name" value="ALKL1_2"/>
    <property type="match status" value="1"/>
</dbReference>
<dbReference type="GO" id="GO:0030298">
    <property type="term" value="F:receptor signaling protein tyrosine kinase activator activity"/>
    <property type="evidence" value="ECO:0007669"/>
    <property type="project" value="InterPro"/>
</dbReference>
<evidence type="ECO:0000256" key="4">
    <source>
        <dbReference type="ARBA" id="ARBA00033741"/>
    </source>
</evidence>
<keyword evidence="3 5" id="KW-0732">Signal</keyword>
<gene>
    <name evidence="6" type="primary">ALKAL1</name>
    <name evidence="6" type="ORF">G0U57_015955</name>
</gene>
<protein>
    <submittedName>
        <fullName evidence="6">ALK and LTK ligand 1</fullName>
    </submittedName>
</protein>